<keyword evidence="1" id="KW-0732">Signal</keyword>
<name>A0ABQ8QDE0_9AGAR</name>
<accession>A0ABQ8QDE0</accession>
<comment type="caution">
    <text evidence="2">The sequence shown here is derived from an EMBL/GenBank/DDBJ whole genome shotgun (WGS) entry which is preliminary data.</text>
</comment>
<feature type="chain" id="PRO_5046813314" evidence="1">
    <location>
        <begin position="26"/>
        <end position="357"/>
    </location>
</feature>
<evidence type="ECO:0000256" key="1">
    <source>
        <dbReference type="SAM" id="SignalP"/>
    </source>
</evidence>
<proteinExistence type="predicted"/>
<reference evidence="2" key="1">
    <citation type="submission" date="2022-08" db="EMBL/GenBank/DDBJ databases">
        <authorList>
            <consortium name="DOE Joint Genome Institute"/>
            <person name="Min B."/>
            <person name="Riley R."/>
            <person name="Sierra-Patev S."/>
            <person name="Naranjo-Ortiz M."/>
            <person name="Looney B."/>
            <person name="Konkel Z."/>
            <person name="Slot J.C."/>
            <person name="Sakamoto Y."/>
            <person name="Steenwyk J.L."/>
            <person name="Rokas A."/>
            <person name="Carro J."/>
            <person name="Camarero S."/>
            <person name="Ferreira P."/>
            <person name="Molpeceres G."/>
            <person name="Ruiz-Duenas F.J."/>
            <person name="Serrano A."/>
            <person name="Henrissat B."/>
            <person name="Drula E."/>
            <person name="Hughes K.W."/>
            <person name="Mata J.L."/>
            <person name="Ishikawa N.K."/>
            <person name="Vargas-Isla R."/>
            <person name="Ushijima S."/>
            <person name="Smith C.A."/>
            <person name="Ahrendt S."/>
            <person name="Andreopoulos W."/>
            <person name="He G."/>
            <person name="Labutti K."/>
            <person name="Lipzen A."/>
            <person name="Ng V."/>
            <person name="Sandor L."/>
            <person name="Barry K."/>
            <person name="Martinez A.T."/>
            <person name="Xiao Y."/>
            <person name="Gibbons J.G."/>
            <person name="Terashima K."/>
            <person name="Hibbett D.S."/>
            <person name="Grigoriev I.V."/>
        </authorList>
    </citation>
    <scope>NUCLEOTIDE SEQUENCE</scope>
    <source>
        <strain evidence="2">TFB10827</strain>
    </source>
</reference>
<gene>
    <name evidence="2" type="ORF">F5050DRAFT_1712002</name>
</gene>
<protein>
    <submittedName>
        <fullName evidence="2">Uncharacterized protein</fullName>
    </submittedName>
</protein>
<feature type="signal peptide" evidence="1">
    <location>
        <begin position="1"/>
        <end position="25"/>
    </location>
</feature>
<sequence>MTVHLLPSHLLVMVFLFSSLYTILAAPQQCKNDHDPATLELCNNPASGSWALKLSPTIFFQAVRDPMGQWKAQRGLYTQNSQTNCVDVGTVHWAAIRPNTKRASALLAIEATSEFDYVGKGLQYLLDSEVWEVNWDSWKQGDQDSYLRISDKYLKTGSISALGLCHYPGSESWALKLGVTAFHMVEDHPRGMKIMETQCNSQTKHIKLGTVPYGCLTPTQVKSQAHAEFLAIEATSEFDFICKGLQWLLSLNIWDPDWSSWMQGDQNSYSRFFRSYLANTMGHRTVLFRIILSLYFLIHVRADKAYSVLKYWGPEWFGNNQTSGRRVSGGCLLVAQHEGKGKKGQKPFSFQVYITSI</sequence>
<organism evidence="2 3">
    <name type="scientific">Lentinula boryana</name>
    <dbReference type="NCBI Taxonomy" id="40481"/>
    <lineage>
        <taxon>Eukaryota</taxon>
        <taxon>Fungi</taxon>
        <taxon>Dikarya</taxon>
        <taxon>Basidiomycota</taxon>
        <taxon>Agaricomycotina</taxon>
        <taxon>Agaricomycetes</taxon>
        <taxon>Agaricomycetidae</taxon>
        <taxon>Agaricales</taxon>
        <taxon>Marasmiineae</taxon>
        <taxon>Omphalotaceae</taxon>
        <taxon>Lentinula</taxon>
    </lineage>
</organism>
<evidence type="ECO:0000313" key="2">
    <source>
        <dbReference type="EMBL" id="KAJ3996545.1"/>
    </source>
</evidence>
<dbReference type="EMBL" id="MU790609">
    <property type="protein sequence ID" value="KAJ3996545.1"/>
    <property type="molecule type" value="Genomic_DNA"/>
</dbReference>
<evidence type="ECO:0000313" key="3">
    <source>
        <dbReference type="Proteomes" id="UP001163828"/>
    </source>
</evidence>
<keyword evidence="3" id="KW-1185">Reference proteome</keyword>
<dbReference type="Proteomes" id="UP001163828">
    <property type="component" value="Unassembled WGS sequence"/>
</dbReference>